<dbReference type="PANTHER" id="PTHR46264">
    <property type="entry name" value="TYROSINE-TRNA LIGASE"/>
    <property type="match status" value="1"/>
</dbReference>
<dbReference type="Pfam" id="PF00579">
    <property type="entry name" value="tRNA-synt_1b"/>
    <property type="match status" value="1"/>
</dbReference>
<dbReference type="AlphaFoldDB" id="A0A5N6J532"/>
<keyword evidence="5 9" id="KW-0648">Protein biosynthesis</keyword>
<dbReference type="InterPro" id="IPR014729">
    <property type="entry name" value="Rossmann-like_a/b/a_fold"/>
</dbReference>
<dbReference type="Gene3D" id="1.10.240.10">
    <property type="entry name" value="Tyrosyl-Transfer RNA Synthetase"/>
    <property type="match status" value="1"/>
</dbReference>
<name>A0A5N6J532_9EURO</name>
<keyword evidence="11" id="KW-1185">Reference proteome</keyword>
<evidence type="ECO:0000256" key="9">
    <source>
        <dbReference type="RuleBase" id="RU363036"/>
    </source>
</evidence>
<dbReference type="GO" id="GO:0004831">
    <property type="term" value="F:tyrosine-tRNA ligase activity"/>
    <property type="evidence" value="ECO:0007669"/>
    <property type="project" value="UniProtKB-EC"/>
</dbReference>
<evidence type="ECO:0000313" key="10">
    <source>
        <dbReference type="EMBL" id="KAB8273765.1"/>
    </source>
</evidence>
<dbReference type="InterPro" id="IPR050489">
    <property type="entry name" value="Tyr-tRNA_synthase"/>
</dbReference>
<evidence type="ECO:0000256" key="1">
    <source>
        <dbReference type="ARBA" id="ARBA00013160"/>
    </source>
</evidence>
<dbReference type="EC" id="6.1.1.1" evidence="1"/>
<dbReference type="GO" id="GO:0006437">
    <property type="term" value="P:tyrosyl-tRNA aminoacylation"/>
    <property type="evidence" value="ECO:0007669"/>
    <property type="project" value="InterPro"/>
</dbReference>
<dbReference type="PIRSF" id="PIRSF006588">
    <property type="entry name" value="TyrRS_arch_euk"/>
    <property type="match status" value="1"/>
</dbReference>
<gene>
    <name evidence="10" type="ORF">BDV30DRAFT_105343</name>
</gene>
<dbReference type="Gene3D" id="3.40.50.620">
    <property type="entry name" value="HUPs"/>
    <property type="match status" value="1"/>
</dbReference>
<dbReference type="EMBL" id="ML732793">
    <property type="protein sequence ID" value="KAB8273765.1"/>
    <property type="molecule type" value="Genomic_DNA"/>
</dbReference>
<dbReference type="InterPro" id="IPR023617">
    <property type="entry name" value="Tyr-tRNA-ligase_arc/euk-type"/>
</dbReference>
<sequence length="347" mass="38304">MTGDKRLLFPSSRAHLSNGAVIDELLARGKRIHGFWGTAPTGKPHIGYLVPLIKIAEMVAAGVDFIIYFADEYAYLINYKYPRELVNYRTQYYEFLVRASVEALGIPQMDGHFIRESDLFASEKQSGSDLNRLYTLLSIDEVRAVSNEMETATMTSSLLCPARQVLCEEYLGVDFQLGGQDQSGVFALAERILPRLGYRGRAHLTTEMIPGLTTAKMSSSHAAGTKIELLDPPYLVCSKIDEATCVPGVVEGNALLAIARHILLPLCGLRVALEGGSHPFTVTNTTGKDTAYVRYEDLERDFLANSVTPAELKASVAAGLNLVLDPIRKNYDSNKDWQRVAAFAYEE</sequence>
<evidence type="ECO:0000256" key="4">
    <source>
        <dbReference type="ARBA" id="ARBA00022840"/>
    </source>
</evidence>
<dbReference type="GO" id="GO:0005737">
    <property type="term" value="C:cytoplasm"/>
    <property type="evidence" value="ECO:0007669"/>
    <property type="project" value="TreeGrafter"/>
</dbReference>
<evidence type="ECO:0000256" key="3">
    <source>
        <dbReference type="ARBA" id="ARBA00022741"/>
    </source>
</evidence>
<dbReference type="InterPro" id="IPR002307">
    <property type="entry name" value="Tyr-tRNA-ligase"/>
</dbReference>
<evidence type="ECO:0000256" key="2">
    <source>
        <dbReference type="ARBA" id="ARBA00022598"/>
    </source>
</evidence>
<keyword evidence="3 9" id="KW-0547">Nucleotide-binding</keyword>
<evidence type="ECO:0000313" key="11">
    <source>
        <dbReference type="Proteomes" id="UP000326289"/>
    </source>
</evidence>
<protein>
    <recommendedName>
        <fullName evidence="1">tyrosine--tRNA ligase</fullName>
        <ecNumber evidence="1">6.1.1.1</ecNumber>
    </recommendedName>
    <alternativeName>
        <fullName evidence="7">Tyrosyl-tRNA synthetase</fullName>
    </alternativeName>
</protein>
<dbReference type="InterPro" id="IPR002305">
    <property type="entry name" value="aa-tRNA-synth_Ic"/>
</dbReference>
<accession>A0A5N6J532</accession>
<comment type="similarity">
    <text evidence="9">Belongs to the class-I aminoacyl-tRNA synthetase family.</text>
</comment>
<dbReference type="PRINTS" id="PR01040">
    <property type="entry name" value="TRNASYNTHTYR"/>
</dbReference>
<keyword evidence="2 9" id="KW-0436">Ligase</keyword>
<evidence type="ECO:0000256" key="7">
    <source>
        <dbReference type="ARBA" id="ARBA00033323"/>
    </source>
</evidence>
<evidence type="ECO:0000256" key="8">
    <source>
        <dbReference type="ARBA" id="ARBA00048248"/>
    </source>
</evidence>
<organism evidence="10 11">
    <name type="scientific">Aspergillus minisclerotigenes</name>
    <dbReference type="NCBI Taxonomy" id="656917"/>
    <lineage>
        <taxon>Eukaryota</taxon>
        <taxon>Fungi</taxon>
        <taxon>Dikarya</taxon>
        <taxon>Ascomycota</taxon>
        <taxon>Pezizomycotina</taxon>
        <taxon>Eurotiomycetes</taxon>
        <taxon>Eurotiomycetidae</taxon>
        <taxon>Eurotiales</taxon>
        <taxon>Aspergillaceae</taxon>
        <taxon>Aspergillus</taxon>
        <taxon>Aspergillus subgen. Circumdati</taxon>
    </lineage>
</organism>
<dbReference type="Proteomes" id="UP000326289">
    <property type="component" value="Unassembled WGS sequence"/>
</dbReference>
<dbReference type="SUPFAM" id="SSF52374">
    <property type="entry name" value="Nucleotidylyl transferase"/>
    <property type="match status" value="1"/>
</dbReference>
<comment type="catalytic activity">
    <reaction evidence="8">
        <text>tRNA(Tyr) + L-tyrosine + ATP = L-tyrosyl-tRNA(Tyr) + AMP + diphosphate + H(+)</text>
        <dbReference type="Rhea" id="RHEA:10220"/>
        <dbReference type="Rhea" id="RHEA-COMP:9706"/>
        <dbReference type="Rhea" id="RHEA-COMP:9707"/>
        <dbReference type="ChEBI" id="CHEBI:15378"/>
        <dbReference type="ChEBI" id="CHEBI:30616"/>
        <dbReference type="ChEBI" id="CHEBI:33019"/>
        <dbReference type="ChEBI" id="CHEBI:58315"/>
        <dbReference type="ChEBI" id="CHEBI:78442"/>
        <dbReference type="ChEBI" id="CHEBI:78536"/>
        <dbReference type="ChEBI" id="CHEBI:456215"/>
        <dbReference type="EC" id="6.1.1.1"/>
    </reaction>
</comment>
<keyword evidence="6 9" id="KW-0030">Aminoacyl-tRNA synthetase</keyword>
<reference evidence="10 11" key="1">
    <citation type="submission" date="2019-04" db="EMBL/GenBank/DDBJ databases">
        <title>Fungal friends and foes A comparative genomics study of 23 Aspergillus species from section Flavi.</title>
        <authorList>
            <consortium name="DOE Joint Genome Institute"/>
            <person name="Kjaerbolling I."/>
            <person name="Vesth T.C."/>
            <person name="Frisvad J.C."/>
            <person name="Nybo J.L."/>
            <person name="Theobald S."/>
            <person name="Kildgaard S."/>
            <person name="Petersen T.I."/>
            <person name="Kuo A."/>
            <person name="Sato A."/>
            <person name="Lyhne E.K."/>
            <person name="Kogle M.E."/>
            <person name="Wiebenga A."/>
            <person name="Kun R.S."/>
            <person name="Lubbers R.J."/>
            <person name="Makela M.R."/>
            <person name="Barry K."/>
            <person name="Chovatia M."/>
            <person name="Clum A."/>
            <person name="Daum C."/>
            <person name="Haridas S."/>
            <person name="He G."/>
            <person name="LaButti K."/>
            <person name="Lipzen A."/>
            <person name="Mondo S."/>
            <person name="Pangilinan J."/>
            <person name="Riley R."/>
            <person name="Salamov A."/>
            <person name="Simmons B.A."/>
            <person name="Magnuson J.K."/>
            <person name="Henrissat B."/>
            <person name="Mortensen U.H."/>
            <person name="Larsen T.O."/>
            <person name="De vries R.P."/>
            <person name="Grigoriev I.V."/>
            <person name="Machida M."/>
            <person name="Baker S.E."/>
            <person name="Andersen M.R."/>
        </authorList>
    </citation>
    <scope>NUCLEOTIDE SEQUENCE [LARGE SCALE GENOMIC DNA]</scope>
    <source>
        <strain evidence="10 11">CBS 117635</strain>
    </source>
</reference>
<dbReference type="PANTHER" id="PTHR46264:SF4">
    <property type="entry name" value="TYROSINE--TRNA LIGASE, CYTOPLASMIC"/>
    <property type="match status" value="1"/>
</dbReference>
<evidence type="ECO:0000256" key="6">
    <source>
        <dbReference type="ARBA" id="ARBA00023146"/>
    </source>
</evidence>
<dbReference type="GO" id="GO:0005524">
    <property type="term" value="F:ATP binding"/>
    <property type="evidence" value="ECO:0007669"/>
    <property type="project" value="UniProtKB-KW"/>
</dbReference>
<evidence type="ECO:0000256" key="5">
    <source>
        <dbReference type="ARBA" id="ARBA00022917"/>
    </source>
</evidence>
<keyword evidence="4 9" id="KW-0067">ATP-binding</keyword>
<proteinExistence type="inferred from homology"/>